<keyword evidence="2" id="KW-0812">Transmembrane</keyword>
<accession>A0AAD5Q400</accession>
<protein>
    <submittedName>
        <fullName evidence="3">Uncharacterized protein</fullName>
    </submittedName>
</protein>
<name>A0AAD5Q400_PYTIN</name>
<gene>
    <name evidence="3" type="ORF">P43SY_006399</name>
</gene>
<comment type="caution">
    <text evidence="3">The sequence shown here is derived from an EMBL/GenBank/DDBJ whole genome shotgun (WGS) entry which is preliminary data.</text>
</comment>
<evidence type="ECO:0000256" key="2">
    <source>
        <dbReference type="SAM" id="Phobius"/>
    </source>
</evidence>
<dbReference type="Proteomes" id="UP001209570">
    <property type="component" value="Unassembled WGS sequence"/>
</dbReference>
<keyword evidence="2" id="KW-1133">Transmembrane helix</keyword>
<feature type="region of interest" description="Disordered" evidence="1">
    <location>
        <begin position="91"/>
        <end position="111"/>
    </location>
</feature>
<evidence type="ECO:0000256" key="1">
    <source>
        <dbReference type="SAM" id="MobiDB-lite"/>
    </source>
</evidence>
<feature type="transmembrane region" description="Helical" evidence="2">
    <location>
        <begin position="43"/>
        <end position="68"/>
    </location>
</feature>
<reference evidence="3" key="1">
    <citation type="submission" date="2021-12" db="EMBL/GenBank/DDBJ databases">
        <title>Prjna785345.</title>
        <authorList>
            <person name="Rujirawat T."/>
            <person name="Krajaejun T."/>
        </authorList>
    </citation>
    <scope>NUCLEOTIDE SEQUENCE</scope>
    <source>
        <strain evidence="3">Pi057C3</strain>
    </source>
</reference>
<keyword evidence="2" id="KW-0472">Membrane</keyword>
<dbReference type="EMBL" id="JAKCXM010000350">
    <property type="protein sequence ID" value="KAJ0395337.1"/>
    <property type="molecule type" value="Genomic_DNA"/>
</dbReference>
<evidence type="ECO:0000313" key="3">
    <source>
        <dbReference type="EMBL" id="KAJ0395337.1"/>
    </source>
</evidence>
<dbReference type="AlphaFoldDB" id="A0AAD5Q400"/>
<proteinExistence type="predicted"/>
<evidence type="ECO:0000313" key="4">
    <source>
        <dbReference type="Proteomes" id="UP001209570"/>
    </source>
</evidence>
<keyword evidence="4" id="KW-1185">Reference proteome</keyword>
<organism evidence="3 4">
    <name type="scientific">Pythium insidiosum</name>
    <name type="common">Pythiosis disease agent</name>
    <dbReference type="NCBI Taxonomy" id="114742"/>
    <lineage>
        <taxon>Eukaryota</taxon>
        <taxon>Sar</taxon>
        <taxon>Stramenopiles</taxon>
        <taxon>Oomycota</taxon>
        <taxon>Peronosporomycetes</taxon>
        <taxon>Pythiales</taxon>
        <taxon>Pythiaceae</taxon>
        <taxon>Pythium</taxon>
    </lineage>
</organism>
<sequence length="229" mass="24284">MALTRRNVVGDSRRSSSIWEEEADHYWKEMESAKQSKKARGRVIAAAVVVVVALVTLGGIATAARAGWRPLDLLSLRNKLFPSNASNAIAQPQAAAPSPSPSPSAPSSAATDAASVDLLRARCRVRGVQTRWHEETCRKLCIRDPQHSACMNGCSYGSIATTKAACDRVDVAAIAAAQQCPDAVQCGGACAAYEHEPAATRAACERACTNIVPSSCARILQILRDLQQG</sequence>